<dbReference type="SUPFAM" id="SSF47973">
    <property type="entry name" value="Ribosomal protein S7"/>
    <property type="match status" value="1"/>
</dbReference>
<comment type="function">
    <text evidence="6">Component of the mitochondrial ribosome (mitoribosome), a dedicated translation machinery responsible for the synthesis of mitochondrial genome-encoded proteins, including at least some of the essential transmembrane subunits of the mitochondrial respiratory chain. The mitoribosomes are attached to the mitochondrial inner membrane and translation products are cotranslationally integrated into the membrane.</text>
</comment>
<dbReference type="OrthoDB" id="9972728at2759"/>
<evidence type="ECO:0000256" key="5">
    <source>
        <dbReference type="ARBA" id="ARBA00023274"/>
    </source>
</evidence>
<dbReference type="GO" id="GO:0005840">
    <property type="term" value="C:ribosome"/>
    <property type="evidence" value="ECO:0007669"/>
    <property type="project" value="UniProtKB-KW"/>
</dbReference>
<dbReference type="KEGG" id="ssl:SS1G_00358"/>
<comment type="subcellular location">
    <subcellularLocation>
        <location evidence="1">Mitochondrion</location>
    </subcellularLocation>
</comment>
<keyword evidence="5" id="KW-0687">Ribonucleoprotein</keyword>
<dbReference type="Proteomes" id="UP000177798">
    <property type="component" value="Chromosome 3"/>
</dbReference>
<dbReference type="AlphaFoldDB" id="A0A1D9PZ80"/>
<dbReference type="GO" id="GO:0006412">
    <property type="term" value="P:translation"/>
    <property type="evidence" value="ECO:0007669"/>
    <property type="project" value="InterPro"/>
</dbReference>
<protein>
    <recommendedName>
        <fullName evidence="7">Small ribosomal subunit protein uS7m</fullName>
    </recommendedName>
</protein>
<evidence type="ECO:0000256" key="8">
    <source>
        <dbReference type="SAM" id="MobiDB-lite"/>
    </source>
</evidence>
<evidence type="ECO:0000256" key="7">
    <source>
        <dbReference type="ARBA" id="ARBA00039306"/>
    </source>
</evidence>
<evidence type="ECO:0000256" key="3">
    <source>
        <dbReference type="ARBA" id="ARBA00022980"/>
    </source>
</evidence>
<dbReference type="OMA" id="HRYDPVV"/>
<feature type="domain" description="Small ribosomal subunit protein uS7" evidence="9">
    <location>
        <begin position="244"/>
        <end position="401"/>
    </location>
</feature>
<dbReference type="PANTHER" id="PTHR11205">
    <property type="entry name" value="RIBOSOMAL PROTEIN S7"/>
    <property type="match status" value="1"/>
</dbReference>
<dbReference type="CDD" id="cd14868">
    <property type="entry name" value="uS7_Mitochondria_Fungi"/>
    <property type="match status" value="1"/>
</dbReference>
<evidence type="ECO:0000256" key="2">
    <source>
        <dbReference type="ARBA" id="ARBA00007151"/>
    </source>
</evidence>
<evidence type="ECO:0000256" key="4">
    <source>
        <dbReference type="ARBA" id="ARBA00023128"/>
    </source>
</evidence>
<comment type="similarity">
    <text evidence="2">Belongs to the universal ribosomal protein uS7 family.</text>
</comment>
<dbReference type="InterPro" id="IPR000235">
    <property type="entry name" value="Ribosomal_uS7"/>
</dbReference>
<name>A0A1D9PZ80_SCLS1</name>
<dbReference type="InterPro" id="IPR047988">
    <property type="entry name" value="Ribosomal_uS7m_fungi"/>
</dbReference>
<reference evidence="11" key="1">
    <citation type="journal article" date="2017" name="Genome Biol. Evol.">
        <title>The complete genome sequence of the phytopathogenic fungus Sclerotinia sclerotiorum reveals insights into the genome architecture of broad host range pathogens.</title>
        <authorList>
            <person name="Derbyshire M."/>
            <person name="Denton-Giles M."/>
            <person name="Hegedus D."/>
            <person name="Seifbarghy S."/>
            <person name="Rollins J."/>
            <person name="van Kan J."/>
            <person name="Seidl M.F."/>
            <person name="Faino L."/>
            <person name="Mbengue M."/>
            <person name="Navaud O."/>
            <person name="Raffaele S."/>
            <person name="Hammond-Kosack K."/>
            <person name="Heard S."/>
            <person name="Oliver R."/>
        </authorList>
    </citation>
    <scope>NUCLEOTIDE SEQUENCE [LARGE SCALE GENOMIC DNA]</scope>
    <source>
        <strain evidence="11">ATCC 18683 / 1980 / Ss-1</strain>
    </source>
</reference>
<dbReference type="Pfam" id="PF00177">
    <property type="entry name" value="Ribosomal_S7"/>
    <property type="match status" value="1"/>
</dbReference>
<dbReference type="InterPro" id="IPR036823">
    <property type="entry name" value="Ribosomal_uS7_dom_sf"/>
</dbReference>
<evidence type="ECO:0000256" key="1">
    <source>
        <dbReference type="ARBA" id="ARBA00004173"/>
    </source>
</evidence>
<dbReference type="RefSeq" id="XP_001598272.1">
    <property type="nucleotide sequence ID" value="XM_001598222.1"/>
</dbReference>
<accession>A0A1D9PZ80</accession>
<dbReference type="InterPro" id="IPR023798">
    <property type="entry name" value="Ribosomal_uS7_dom"/>
</dbReference>
<organism evidence="10 11">
    <name type="scientific">Sclerotinia sclerotiorum (strain ATCC 18683 / 1980 / Ss-1)</name>
    <name type="common">White mold</name>
    <name type="synonym">Whetzelinia sclerotiorum</name>
    <dbReference type="NCBI Taxonomy" id="665079"/>
    <lineage>
        <taxon>Eukaryota</taxon>
        <taxon>Fungi</taxon>
        <taxon>Dikarya</taxon>
        <taxon>Ascomycota</taxon>
        <taxon>Pezizomycotina</taxon>
        <taxon>Leotiomycetes</taxon>
        <taxon>Helotiales</taxon>
        <taxon>Sclerotiniaceae</taxon>
        <taxon>Sclerotinia</taxon>
    </lineage>
</organism>
<dbReference type="GO" id="GO:1990904">
    <property type="term" value="C:ribonucleoprotein complex"/>
    <property type="evidence" value="ECO:0007669"/>
    <property type="project" value="UniProtKB-KW"/>
</dbReference>
<evidence type="ECO:0000313" key="11">
    <source>
        <dbReference type="Proteomes" id="UP000177798"/>
    </source>
</evidence>
<dbReference type="EMBL" id="CP017816">
    <property type="protein sequence ID" value="APA08004.1"/>
    <property type="molecule type" value="Genomic_DNA"/>
</dbReference>
<dbReference type="FunFam" id="1.10.455.10:FF:000006">
    <property type="entry name" value="37S ribosomal protein S7, mitochondrial"/>
    <property type="match status" value="1"/>
</dbReference>
<keyword evidence="4" id="KW-0496">Mitochondrion</keyword>
<sequence>MGLLKVSSQCRQVELNIKEYFRPRAMVLWFRPRKIVTAQKMILWPQAVRANLNFWLAHQLDVDIKCGETIFDSATATNMPPRLNFHSASRSLIIRPRIIVAPRNPAFFKITPAARRGFAEEKQPPRNGSDEDVAGHVSEEARDMAEITGETPPDMEKSTNVQEILKRDQEGKDKAPEVIKEDIKDTQTAAALSQDISFANLMALGRLGHLEDGAIPSDLTIDGHKFGLPELPIPSNNNLKYRYDPVVSQVTNMMMQHGKKSVAQRNMSYILNHLRTAPPPTPNPAKPLLPGTPPAAHLPLNPVLYLTTAIDSIAPLLRIRSQKGAAGGGASLQIPVPLGVRQRRRQAIKWILDSASKKQSRGSGRGMFAQKFADEIISVVEGKSSIWEKRLLVHKTGTSARANLTFYSRRRK</sequence>
<keyword evidence="3" id="KW-0689">Ribosomal protein</keyword>
<dbReference type="GO" id="GO:0005739">
    <property type="term" value="C:mitochondrion"/>
    <property type="evidence" value="ECO:0007669"/>
    <property type="project" value="UniProtKB-SubCell"/>
</dbReference>
<evidence type="ECO:0000313" key="10">
    <source>
        <dbReference type="EMBL" id="APA08004.1"/>
    </source>
</evidence>
<evidence type="ECO:0000259" key="9">
    <source>
        <dbReference type="Pfam" id="PF00177"/>
    </source>
</evidence>
<dbReference type="Gene3D" id="1.10.455.10">
    <property type="entry name" value="Ribosomal protein S7 domain"/>
    <property type="match status" value="1"/>
</dbReference>
<proteinExistence type="inferred from homology"/>
<feature type="region of interest" description="Disordered" evidence="8">
    <location>
        <begin position="116"/>
        <end position="136"/>
    </location>
</feature>
<gene>
    <name evidence="10" type="ORF">sscle_03g027740</name>
</gene>
<dbReference type="VEuPathDB" id="FungiDB:sscle_03g027740"/>
<evidence type="ECO:0000256" key="6">
    <source>
        <dbReference type="ARBA" id="ARBA00037226"/>
    </source>
</evidence>